<organism evidence="2 3">
    <name type="scientific">Planococcus versutus</name>
    <dbReference type="NCBI Taxonomy" id="1302659"/>
    <lineage>
        <taxon>Bacteria</taxon>
        <taxon>Bacillati</taxon>
        <taxon>Bacillota</taxon>
        <taxon>Bacilli</taxon>
        <taxon>Bacillales</taxon>
        <taxon>Caryophanaceae</taxon>
        <taxon>Planococcus</taxon>
    </lineage>
</organism>
<dbReference type="Proteomes" id="UP000053354">
    <property type="component" value="Chromosome"/>
</dbReference>
<dbReference type="Gene3D" id="3.40.50.10540">
    <property type="entry name" value="Crotonobetainyl-coa:carnitine coa-transferase, domain 1"/>
    <property type="match status" value="1"/>
</dbReference>
<keyword evidence="3" id="KW-1185">Reference proteome</keyword>
<dbReference type="GO" id="GO:0008410">
    <property type="term" value="F:CoA-transferase activity"/>
    <property type="evidence" value="ECO:0007669"/>
    <property type="project" value="TreeGrafter"/>
</dbReference>
<evidence type="ECO:0000256" key="1">
    <source>
        <dbReference type="ARBA" id="ARBA00022679"/>
    </source>
</evidence>
<dbReference type="Gene3D" id="3.30.1540.10">
    <property type="entry name" value="formyl-coa transferase, domain 3"/>
    <property type="match status" value="1"/>
</dbReference>
<dbReference type="InterPro" id="IPR023606">
    <property type="entry name" value="CoA-Trfase_III_dom_1_sf"/>
</dbReference>
<dbReference type="Pfam" id="PF02515">
    <property type="entry name" value="CoA_transf_3"/>
    <property type="match status" value="1"/>
</dbReference>
<dbReference type="RefSeq" id="WP_049694936.1">
    <property type="nucleotide sequence ID" value="NZ_CP016540.2"/>
</dbReference>
<dbReference type="InterPro" id="IPR003673">
    <property type="entry name" value="CoA-Trfase_fam_III"/>
</dbReference>
<dbReference type="STRING" id="1302659.I858_004545"/>
<dbReference type="PANTHER" id="PTHR48207:SF3">
    <property type="entry name" value="SUCCINATE--HYDROXYMETHYLGLUTARATE COA-TRANSFERASE"/>
    <property type="match status" value="1"/>
</dbReference>
<proteinExistence type="predicted"/>
<evidence type="ECO:0000313" key="2">
    <source>
        <dbReference type="EMBL" id="ANU26301.1"/>
    </source>
</evidence>
<gene>
    <name evidence="2" type="ORF">I858_004545</name>
</gene>
<name>A0A1B1RZD5_9BACL</name>
<dbReference type="InterPro" id="IPR044855">
    <property type="entry name" value="CoA-Trfase_III_dom3_sf"/>
</dbReference>
<dbReference type="PANTHER" id="PTHR48207">
    <property type="entry name" value="SUCCINATE--HYDROXYMETHYLGLUTARATE COA-TRANSFERASE"/>
    <property type="match status" value="1"/>
</dbReference>
<evidence type="ECO:0000313" key="3">
    <source>
        <dbReference type="Proteomes" id="UP000053354"/>
    </source>
</evidence>
<dbReference type="OrthoDB" id="9797653at2"/>
<protein>
    <submittedName>
        <fullName evidence="2">Formyl-CoA transferase</fullName>
    </submittedName>
</protein>
<sequence length="402" mass="44365">MTDDKEKLPLEGVRVLELGTLLAGPFTGRLLGDFGAEVIKVEAPDKPDPMRQWGQQKDGEALWWPIQSRNKKSVTLNLRTEEGQQIFKELVKESDIIIENFRPGTMEKWGLSYEILSEINPGIIMTRTSGFGQTGPYKERAGFGSVGEAMGGLRYVTGFPDRPPSRIGISIGDTLAALFATIGTLTALQERHNSGKGQVVDTAIYESVFSVMESIIPDYLLADYVRERMGNILPGVSPSNIYMTQDETYIVIGANADGVFKRLCKAMGQPELAESSKYATHHARSDNMTELDELIEVWTKTQTAKDALSILAEEGVPSGLIYSAKDILEDPQYEAREMIITREHPVLGDFPMPGVVPKLSRTPGEVKTVGAEVIGKHNEEIYGGLLRYDAEKLKALKENNVI</sequence>
<dbReference type="KEGG" id="pll:I858_004545"/>
<dbReference type="SUPFAM" id="SSF89796">
    <property type="entry name" value="CoA-transferase family III (CaiB/BaiF)"/>
    <property type="match status" value="1"/>
</dbReference>
<accession>A0A1B1RZD5</accession>
<reference evidence="2" key="1">
    <citation type="submission" date="2016-10" db="EMBL/GenBank/DDBJ databases">
        <authorList>
            <person name="See-Too W.S."/>
        </authorList>
    </citation>
    <scope>NUCLEOTIDE SEQUENCE</scope>
    <source>
        <strain evidence="2">L10.15</strain>
    </source>
</reference>
<dbReference type="AlphaFoldDB" id="A0A1B1RZD5"/>
<dbReference type="InterPro" id="IPR050483">
    <property type="entry name" value="CoA-transferase_III_domain"/>
</dbReference>
<keyword evidence="1 2" id="KW-0808">Transferase</keyword>
<dbReference type="EMBL" id="CP016540">
    <property type="protein sequence ID" value="ANU26301.1"/>
    <property type="molecule type" value="Genomic_DNA"/>
</dbReference>